<evidence type="ECO:0000256" key="5">
    <source>
        <dbReference type="ARBA" id="ARBA00023242"/>
    </source>
</evidence>
<dbReference type="InterPro" id="IPR017930">
    <property type="entry name" value="Myb_dom"/>
</dbReference>
<feature type="region of interest" description="Disordered" evidence="6">
    <location>
        <begin position="1"/>
        <end position="28"/>
    </location>
</feature>
<feature type="domain" description="Myb-like" evidence="7">
    <location>
        <begin position="621"/>
        <end position="671"/>
    </location>
</feature>
<dbReference type="InterPro" id="IPR009057">
    <property type="entry name" value="Homeodomain-like_sf"/>
</dbReference>
<comment type="caution">
    <text evidence="9">The sequence shown here is derived from an EMBL/GenBank/DDBJ whole genome shotgun (WGS) entry which is preliminary data.</text>
</comment>
<feature type="compositionally biased region" description="Basic and acidic residues" evidence="6">
    <location>
        <begin position="746"/>
        <end position="756"/>
    </location>
</feature>
<keyword evidence="2" id="KW-0805">Transcription regulation</keyword>
<feature type="domain" description="Myb-like" evidence="7">
    <location>
        <begin position="521"/>
        <end position="567"/>
    </location>
</feature>
<dbReference type="InterPro" id="IPR001005">
    <property type="entry name" value="SANT/Myb"/>
</dbReference>
<feature type="region of interest" description="Disordered" evidence="6">
    <location>
        <begin position="300"/>
        <end position="323"/>
    </location>
</feature>
<evidence type="ECO:0000256" key="3">
    <source>
        <dbReference type="ARBA" id="ARBA00023125"/>
    </source>
</evidence>
<feature type="domain" description="HTH myb-type" evidence="8">
    <location>
        <begin position="575"/>
        <end position="616"/>
    </location>
</feature>
<evidence type="ECO:0000313" key="10">
    <source>
        <dbReference type="Proteomes" id="UP000827721"/>
    </source>
</evidence>
<feature type="domain" description="HTH myb-type" evidence="8">
    <location>
        <begin position="621"/>
        <end position="675"/>
    </location>
</feature>
<evidence type="ECO:0000256" key="6">
    <source>
        <dbReference type="SAM" id="MobiDB-lite"/>
    </source>
</evidence>
<feature type="region of interest" description="Disordered" evidence="6">
    <location>
        <begin position="718"/>
        <end position="775"/>
    </location>
</feature>
<comment type="subcellular location">
    <subcellularLocation>
        <location evidence="1">Nucleus</location>
    </subcellularLocation>
</comment>
<dbReference type="SUPFAM" id="SSF46689">
    <property type="entry name" value="Homeodomain-like"/>
    <property type="match status" value="3"/>
</dbReference>
<keyword evidence="3" id="KW-0238">DNA-binding</keyword>
<dbReference type="SMART" id="SM00717">
    <property type="entry name" value="SANT"/>
    <property type="match status" value="5"/>
</dbReference>
<feature type="compositionally biased region" description="Basic and acidic residues" evidence="6">
    <location>
        <begin position="304"/>
        <end position="315"/>
    </location>
</feature>
<feature type="domain" description="HTH myb-type" evidence="8">
    <location>
        <begin position="519"/>
        <end position="571"/>
    </location>
</feature>
<dbReference type="Proteomes" id="UP000827721">
    <property type="component" value="Unassembled WGS sequence"/>
</dbReference>
<name>A0ABQ8H661_9ROSI</name>
<keyword evidence="10" id="KW-1185">Reference proteome</keyword>
<protein>
    <recommendedName>
        <fullName evidence="11">Myb-like protein L</fullName>
    </recommendedName>
</protein>
<gene>
    <name evidence="9" type="ORF">JRO89_XS13G0022900</name>
</gene>
<feature type="domain" description="Myb-like" evidence="7">
    <location>
        <begin position="339"/>
        <end position="437"/>
    </location>
</feature>
<evidence type="ECO:0000256" key="4">
    <source>
        <dbReference type="ARBA" id="ARBA00023163"/>
    </source>
</evidence>
<dbReference type="CDD" id="cd00167">
    <property type="entry name" value="SANT"/>
    <property type="match status" value="3"/>
</dbReference>
<feature type="compositionally biased region" description="Basic residues" evidence="6">
    <location>
        <begin position="725"/>
        <end position="745"/>
    </location>
</feature>
<sequence>MSHRNESDDDGDGFSGSESDDAFDEDMEALRRACMITGTDPNDLDNANRPSSPATAAANSTAAVAAEDSVAFSSDSEDDLELVRNIQNRLALSNPNDVCEPLSLEALCTLPPAVSDEDEDDFEILRVIQRRFSNYNMTDTTKNNTGDLLQTPKQVHASIVESANDTSNNLFVNRVNASQGLPESEEACKNIHLLGNSAERQPSGSNEGRQSDACRLPILPHIRSNFPTSAQLFVDAIKKNRSYQKFIRSKLTQIEARLEENKKLKERVKILKDFQVSCRKITGRALSQKKDPRVQLISAQKSRTSKDAEVNDKKPSAMHYGPAENSHVANYRTAFTKYPLSLQRKKWSKTEKENLGKGLRQQFQEMMLQVSMDRLSCPEECRDIISVDNIFASVKDIDVTPAMIREFLPKVDWNQLASMFIEGRSGAECETQWDQYLTCDFLKTLGVECVCDGCHHRWLNFEDPLINHNPWTTEEDKSLLFIIQAKGISDWNDIAVSLGTNRTPFQCLARYQRSLNACILKREWTADEDEQLRIAVEAFGESNWQAVASTLKGRTGPQCSNRWKKTLNPMRLRVGRWTPDEDKRLTVATMLFGPKNWKKIAQFVPGRTQVQCRERWVNSLDPSVNRGEWTEEEDLRLEAAIEEHGYCWSKVAAFLSSRTDNQCWRRWKALHPHEVPLLQEARKMQRIALISNFVDRERERPTLGPKDFIATPMITFTSEPENGKLSRKHKRTENVKSSRKRKRNAREKPESRKEEEAASGYIQTRSKSRRARKMTQLCSEEVSGITGLDGKKTLKPYTGKRKVNGVPDTAKKVSKRCSKKQNCVDPNESCQSIVLLPSESLGTEITCGDGSNTLGGNDNDAMSDPLCSSEKYLLSGTVNGAELMHDHLGYLDSSFLTNGREVDVLGGKNLSRKKLTPRRTSKNKSYVELGKEDHGLTFPPETQWIADDEGRNFSLEGSNSALKQNRRRKKCSEPLEECRSVGHVPCQQDGRNTSKPSRKHNSKHLLQVADEDDITLACFLRNKSTSLSETQRIANDEGCFSLEGSNEPLGDCRSVEHFPCQQDGCNTSKPRRRSNSKHLLQVADEDDITLACFLRNKSKKRRVEAAENTENFPCQEDGCNTSKPRRRSNSKHLLQVADEDNITLTCFLRNKSKKRRVEAAENTEKACSLSGKNNMESSLLSKALDQHNNENLLLHTHEDEAQTSCNDGTPENI</sequence>
<dbReference type="PANTHER" id="PTHR46621">
    <property type="entry name" value="SNRNA-ACTIVATING PROTEIN COMPLEX SUBUNIT 4"/>
    <property type="match status" value="1"/>
</dbReference>
<accession>A0ABQ8H661</accession>
<keyword evidence="5" id="KW-0539">Nucleus</keyword>
<evidence type="ECO:0008006" key="11">
    <source>
        <dbReference type="Google" id="ProtNLM"/>
    </source>
</evidence>
<evidence type="ECO:0000313" key="9">
    <source>
        <dbReference type="EMBL" id="KAH7549384.1"/>
    </source>
</evidence>
<keyword evidence="4" id="KW-0804">Transcription</keyword>
<organism evidence="9 10">
    <name type="scientific">Xanthoceras sorbifolium</name>
    <dbReference type="NCBI Taxonomy" id="99658"/>
    <lineage>
        <taxon>Eukaryota</taxon>
        <taxon>Viridiplantae</taxon>
        <taxon>Streptophyta</taxon>
        <taxon>Embryophyta</taxon>
        <taxon>Tracheophyta</taxon>
        <taxon>Spermatophyta</taxon>
        <taxon>Magnoliopsida</taxon>
        <taxon>eudicotyledons</taxon>
        <taxon>Gunneridae</taxon>
        <taxon>Pentapetalae</taxon>
        <taxon>rosids</taxon>
        <taxon>malvids</taxon>
        <taxon>Sapindales</taxon>
        <taxon>Sapindaceae</taxon>
        <taxon>Xanthoceroideae</taxon>
        <taxon>Xanthoceras</taxon>
    </lineage>
</organism>
<dbReference type="InterPro" id="IPR051575">
    <property type="entry name" value="Myb-like_DNA-bd"/>
</dbReference>
<proteinExistence type="predicted"/>
<dbReference type="PANTHER" id="PTHR46621:SF1">
    <property type="entry name" value="SNRNA-ACTIVATING PROTEIN COMPLEX SUBUNIT 4"/>
    <property type="match status" value="1"/>
</dbReference>
<evidence type="ECO:0000256" key="1">
    <source>
        <dbReference type="ARBA" id="ARBA00004123"/>
    </source>
</evidence>
<feature type="domain" description="Myb-like" evidence="7">
    <location>
        <begin position="463"/>
        <end position="515"/>
    </location>
</feature>
<dbReference type="EMBL" id="JAFEMO010000013">
    <property type="protein sequence ID" value="KAH7549384.1"/>
    <property type="molecule type" value="Genomic_DNA"/>
</dbReference>
<dbReference type="Pfam" id="PF13921">
    <property type="entry name" value="Myb_DNA-bind_6"/>
    <property type="match status" value="2"/>
</dbReference>
<reference evidence="9 10" key="1">
    <citation type="submission" date="2021-02" db="EMBL/GenBank/DDBJ databases">
        <title>Plant Genome Project.</title>
        <authorList>
            <person name="Zhang R.-G."/>
        </authorList>
    </citation>
    <scope>NUCLEOTIDE SEQUENCE [LARGE SCALE GENOMIC DNA]</scope>
    <source>
        <tissue evidence="9">Leaves</tissue>
    </source>
</reference>
<dbReference type="PROSITE" id="PS51294">
    <property type="entry name" value="HTH_MYB"/>
    <property type="match status" value="3"/>
</dbReference>
<dbReference type="PROSITE" id="PS50090">
    <property type="entry name" value="MYB_LIKE"/>
    <property type="match status" value="5"/>
</dbReference>
<evidence type="ECO:0000259" key="8">
    <source>
        <dbReference type="PROSITE" id="PS51294"/>
    </source>
</evidence>
<dbReference type="Gene3D" id="1.10.10.60">
    <property type="entry name" value="Homeodomain-like"/>
    <property type="match status" value="4"/>
</dbReference>
<evidence type="ECO:0000256" key="2">
    <source>
        <dbReference type="ARBA" id="ARBA00023015"/>
    </source>
</evidence>
<feature type="domain" description="Myb-like" evidence="7">
    <location>
        <begin position="569"/>
        <end position="620"/>
    </location>
</feature>
<evidence type="ECO:0000259" key="7">
    <source>
        <dbReference type="PROSITE" id="PS50090"/>
    </source>
</evidence>
<feature type="compositionally biased region" description="Acidic residues" evidence="6">
    <location>
        <begin position="7"/>
        <end position="27"/>
    </location>
</feature>